<protein>
    <submittedName>
        <fullName evidence="10">C40 family peptidase</fullName>
    </submittedName>
</protein>
<evidence type="ECO:0000313" key="10">
    <source>
        <dbReference type="EMBL" id="MEO2218373.1"/>
    </source>
</evidence>
<keyword evidence="4" id="KW-0378">Hydrolase</keyword>
<dbReference type="InterPro" id="IPR000064">
    <property type="entry name" value="NLP_P60_dom"/>
</dbReference>
<dbReference type="PROSITE" id="PS51935">
    <property type="entry name" value="NLPC_P60"/>
    <property type="match status" value="1"/>
</dbReference>
<dbReference type="Gene3D" id="3.90.1720.10">
    <property type="entry name" value="endopeptidase domain like (from Nostoc punctiforme)"/>
    <property type="match status" value="1"/>
</dbReference>
<evidence type="ECO:0000256" key="3">
    <source>
        <dbReference type="ARBA" id="ARBA00022723"/>
    </source>
</evidence>
<dbReference type="InterPro" id="IPR038765">
    <property type="entry name" value="Papain-like_cys_pep_sf"/>
</dbReference>
<dbReference type="SUPFAM" id="SSF54001">
    <property type="entry name" value="Cysteine proteinases"/>
    <property type="match status" value="1"/>
</dbReference>
<evidence type="ECO:0000256" key="4">
    <source>
        <dbReference type="ARBA" id="ARBA00022801"/>
    </source>
</evidence>
<feature type="domain" description="MPN" evidence="8">
    <location>
        <begin position="22"/>
        <end position="151"/>
    </location>
</feature>
<evidence type="ECO:0000259" key="9">
    <source>
        <dbReference type="PROSITE" id="PS51935"/>
    </source>
</evidence>
<evidence type="ECO:0000259" key="8">
    <source>
        <dbReference type="PROSITE" id="PS50249"/>
    </source>
</evidence>
<keyword evidence="7" id="KW-0482">Metalloprotease</keyword>
<dbReference type="InterPro" id="IPR028090">
    <property type="entry name" value="JAB_dom_prok"/>
</dbReference>
<accession>A0ABV0FH41</accession>
<evidence type="ECO:0000256" key="6">
    <source>
        <dbReference type="ARBA" id="ARBA00022833"/>
    </source>
</evidence>
<evidence type="ECO:0000256" key="5">
    <source>
        <dbReference type="ARBA" id="ARBA00022807"/>
    </source>
</evidence>
<evidence type="ECO:0000256" key="1">
    <source>
        <dbReference type="ARBA" id="ARBA00007074"/>
    </source>
</evidence>
<organism evidence="10 11">
    <name type="scientific">Chromobacterium vaccinii</name>
    <dbReference type="NCBI Taxonomy" id="1108595"/>
    <lineage>
        <taxon>Bacteria</taxon>
        <taxon>Pseudomonadati</taxon>
        <taxon>Pseudomonadota</taxon>
        <taxon>Betaproteobacteria</taxon>
        <taxon>Neisseriales</taxon>
        <taxon>Chromobacteriaceae</taxon>
        <taxon>Chromobacterium</taxon>
    </lineage>
</organism>
<dbReference type="Pfam" id="PF00877">
    <property type="entry name" value="NLPC_P60"/>
    <property type="match status" value="1"/>
</dbReference>
<keyword evidence="3" id="KW-0479">Metal-binding</keyword>
<dbReference type="Pfam" id="PF14464">
    <property type="entry name" value="Prok-JAB"/>
    <property type="match status" value="1"/>
</dbReference>
<evidence type="ECO:0000313" key="11">
    <source>
        <dbReference type="Proteomes" id="UP001455709"/>
    </source>
</evidence>
<feature type="domain" description="NlpC/P60" evidence="9">
    <location>
        <begin position="94"/>
        <end position="252"/>
    </location>
</feature>
<keyword evidence="11" id="KW-1185">Reference proteome</keyword>
<dbReference type="SUPFAM" id="SSF102712">
    <property type="entry name" value="JAB1/MPN domain"/>
    <property type="match status" value="1"/>
</dbReference>
<dbReference type="PROSITE" id="PS50249">
    <property type="entry name" value="MPN"/>
    <property type="match status" value="1"/>
</dbReference>
<gene>
    <name evidence="10" type="ORF">ABGV49_15020</name>
</gene>
<proteinExistence type="inferred from homology"/>
<dbReference type="PANTHER" id="PTHR34858">
    <property type="entry name" value="CYSO-CYSTEINE PEPTIDASE"/>
    <property type="match status" value="1"/>
</dbReference>
<evidence type="ECO:0000256" key="2">
    <source>
        <dbReference type="ARBA" id="ARBA00022670"/>
    </source>
</evidence>
<keyword evidence="5" id="KW-0788">Thiol protease</keyword>
<dbReference type="InterPro" id="IPR037518">
    <property type="entry name" value="MPN"/>
</dbReference>
<dbReference type="Proteomes" id="UP001455709">
    <property type="component" value="Unassembled WGS sequence"/>
</dbReference>
<name>A0ABV0FH41_9NEIS</name>
<dbReference type="PANTHER" id="PTHR34858:SF1">
    <property type="entry name" value="CYSO-CYSTEINE PEPTIDASE"/>
    <property type="match status" value="1"/>
</dbReference>
<dbReference type="EMBL" id="JBDOJC010000001">
    <property type="protein sequence ID" value="MEO2218373.1"/>
    <property type="molecule type" value="Genomic_DNA"/>
</dbReference>
<dbReference type="CDD" id="cd08073">
    <property type="entry name" value="MPN_NLPC_P60"/>
    <property type="match status" value="1"/>
</dbReference>
<dbReference type="InterPro" id="IPR051929">
    <property type="entry name" value="VirAsm_ModProt"/>
</dbReference>
<dbReference type="RefSeq" id="WP_347371210.1">
    <property type="nucleotide sequence ID" value="NZ_JBDOJC010000001.1"/>
</dbReference>
<keyword evidence="6" id="KW-0862">Zinc</keyword>
<reference evidence="10 11" key="1">
    <citation type="submission" date="2024-05" db="EMBL/GenBank/DDBJ databases">
        <authorList>
            <person name="De Oliveira J.P."/>
            <person name="Noriler S.A."/>
            <person name="De Oliveira A.G."/>
            <person name="Sipoli D.S."/>
        </authorList>
    </citation>
    <scope>NUCLEOTIDE SEQUENCE [LARGE SCALE GENOMIC DNA]</scope>
    <source>
        <strain evidence="10 11">LABIM189</strain>
    </source>
</reference>
<evidence type="ECO:0000256" key="7">
    <source>
        <dbReference type="ARBA" id="ARBA00023049"/>
    </source>
</evidence>
<keyword evidence="2" id="KW-0645">Protease</keyword>
<dbReference type="Gene3D" id="3.40.140.10">
    <property type="entry name" value="Cytidine Deaminase, domain 2"/>
    <property type="match status" value="1"/>
</dbReference>
<comment type="caution">
    <text evidence="10">The sequence shown here is derived from an EMBL/GenBank/DDBJ whole genome shotgun (WGS) entry which is preliminary data.</text>
</comment>
<comment type="similarity">
    <text evidence="1">Belongs to the peptidase C40 family.</text>
</comment>
<sequence>MFNRLLSDFKAAKAAFFMGKAMTATSEQIAAMLDFAAQAGGREACGLVLDSGRIYPCRNLADDQQNFFRLDPAGRAAAEQLGQVAGIWHSHPHGTAEPSLIDRAMCERSGLPWHVVSHPGGDYRYIEPNGWRADYLGRPYCYGVFDCWELARDWYARERGVSLPRPNEPDGWWERGLDLFSTAAEAAGFVWVDDEPQAGDVLLMQIRGQRPNHVAVWLGDGRILHHLRDRQSETHIYGGWWQRVTVRRARYQA</sequence>